<feature type="region of interest" description="Disordered" evidence="1">
    <location>
        <begin position="1"/>
        <end position="149"/>
    </location>
</feature>
<feature type="compositionally biased region" description="Polar residues" evidence="1">
    <location>
        <begin position="56"/>
        <end position="67"/>
    </location>
</feature>
<protein>
    <recommendedName>
        <fullName evidence="4">SAP30-binding protein</fullName>
    </recommendedName>
</protein>
<feature type="compositionally biased region" description="Basic and acidic residues" evidence="1">
    <location>
        <begin position="36"/>
        <end position="48"/>
    </location>
</feature>
<proteinExistence type="predicted"/>
<evidence type="ECO:0000256" key="1">
    <source>
        <dbReference type="SAM" id="MobiDB-lite"/>
    </source>
</evidence>
<organism evidence="2 3">
    <name type="scientific">Meganyctiphanes norvegica</name>
    <name type="common">Northern krill</name>
    <name type="synonym">Thysanopoda norvegica</name>
    <dbReference type="NCBI Taxonomy" id="48144"/>
    <lineage>
        <taxon>Eukaryota</taxon>
        <taxon>Metazoa</taxon>
        <taxon>Ecdysozoa</taxon>
        <taxon>Arthropoda</taxon>
        <taxon>Crustacea</taxon>
        <taxon>Multicrustacea</taxon>
        <taxon>Malacostraca</taxon>
        <taxon>Eumalacostraca</taxon>
        <taxon>Eucarida</taxon>
        <taxon>Euphausiacea</taxon>
        <taxon>Euphausiidae</taxon>
        <taxon>Meganyctiphanes</taxon>
    </lineage>
</organism>
<feature type="non-terminal residue" evidence="2">
    <location>
        <position position="1"/>
    </location>
</feature>
<dbReference type="EMBL" id="CAXKWB010016066">
    <property type="protein sequence ID" value="CAL4115285.1"/>
    <property type="molecule type" value="Genomic_DNA"/>
</dbReference>
<dbReference type="GO" id="GO:0005634">
    <property type="term" value="C:nucleus"/>
    <property type="evidence" value="ECO:0007669"/>
    <property type="project" value="TreeGrafter"/>
</dbReference>
<evidence type="ECO:0000313" key="2">
    <source>
        <dbReference type="EMBL" id="CAL4115285.1"/>
    </source>
</evidence>
<feature type="compositionally biased region" description="Acidic residues" evidence="1">
    <location>
        <begin position="83"/>
        <end position="107"/>
    </location>
</feature>
<keyword evidence="3" id="KW-1185">Reference proteome</keyword>
<dbReference type="Pfam" id="PF07818">
    <property type="entry name" value="HCNGP"/>
    <property type="match status" value="1"/>
</dbReference>
<feature type="compositionally biased region" description="Basic and acidic residues" evidence="1">
    <location>
        <begin position="226"/>
        <end position="241"/>
    </location>
</feature>
<dbReference type="AlphaFoldDB" id="A0AAV2R8W4"/>
<dbReference type="PANTHER" id="PTHR13464:SF0">
    <property type="entry name" value="SAP30-BINDING PROTEIN"/>
    <property type="match status" value="1"/>
</dbReference>
<dbReference type="PANTHER" id="PTHR13464">
    <property type="entry name" value="TRANSCRIPTIONAL REGULATOR PROTEIN HCNGP"/>
    <property type="match status" value="1"/>
</dbReference>
<dbReference type="GO" id="GO:0006355">
    <property type="term" value="P:regulation of DNA-templated transcription"/>
    <property type="evidence" value="ECO:0007669"/>
    <property type="project" value="InterPro"/>
</dbReference>
<comment type="caution">
    <text evidence="2">The sequence shown here is derived from an EMBL/GenBank/DDBJ whole genome shotgun (WGS) entry which is preliminary data.</text>
</comment>
<dbReference type="Proteomes" id="UP001497623">
    <property type="component" value="Unassembled WGS sequence"/>
</dbReference>
<dbReference type="InterPro" id="IPR012479">
    <property type="entry name" value="SAP30BP"/>
</dbReference>
<feature type="region of interest" description="Disordered" evidence="1">
    <location>
        <begin position="226"/>
        <end position="295"/>
    </location>
</feature>
<name>A0AAV2R8W4_MEGNR</name>
<accession>A0AAV2R8W4</accession>
<evidence type="ECO:0000313" key="3">
    <source>
        <dbReference type="Proteomes" id="UP001497623"/>
    </source>
</evidence>
<sequence>KILRMSLGQLTANYTDSEGEEDRLSDEGSPQGSTPEHSRVSELREGDGAGKGTPASIDTTGSGTNTPVKKAVSRLVSYSYGVLDDDDLPESDNEEENKDTVEPDEELNSVPMDTGTDEEEEKSSPTSHRTHDLGIELPPPPPGKASQQLQDNVTRYVNNVRRGNKDYDVIIQSKKEFRNPSIYEKLIDLLDLDEMGSNYPLDRFDPHMWVSSKDHYYDEIARVQKEEMDRREKERKDKTKVDVITGTKKSSDEDPAKKRKSRFDQVGPPATIPTHGVMKHPVAPPMLTSVPSGTKTTIEAFGSLKKTK</sequence>
<evidence type="ECO:0008006" key="4">
    <source>
        <dbReference type="Google" id="ProtNLM"/>
    </source>
</evidence>
<reference evidence="2 3" key="1">
    <citation type="submission" date="2024-05" db="EMBL/GenBank/DDBJ databases">
        <authorList>
            <person name="Wallberg A."/>
        </authorList>
    </citation>
    <scope>NUCLEOTIDE SEQUENCE [LARGE SCALE GENOMIC DNA]</scope>
</reference>
<gene>
    <name evidence="2" type="ORF">MNOR_LOCUS20623</name>
</gene>